<comment type="similarity">
    <text evidence="1">Belongs to the sigma-70 factor family. ECF subfamily.</text>
</comment>
<dbReference type="InterPro" id="IPR036388">
    <property type="entry name" value="WH-like_DNA-bd_sf"/>
</dbReference>
<evidence type="ECO:0000256" key="3">
    <source>
        <dbReference type="ARBA" id="ARBA00023082"/>
    </source>
</evidence>
<accession>A0A1P8WMA4</accession>
<keyword evidence="4" id="KW-0804">Transcription</keyword>
<dbReference type="GO" id="GO:0003677">
    <property type="term" value="F:DNA binding"/>
    <property type="evidence" value="ECO:0007669"/>
    <property type="project" value="InterPro"/>
</dbReference>
<proteinExistence type="inferred from homology"/>
<feature type="domain" description="RNA polymerase sigma-70 region 2" evidence="5">
    <location>
        <begin position="15"/>
        <end position="79"/>
    </location>
</feature>
<dbReference type="Proteomes" id="UP000187735">
    <property type="component" value="Chromosome"/>
</dbReference>
<keyword evidence="3" id="KW-0731">Sigma factor</keyword>
<dbReference type="InterPro" id="IPR007627">
    <property type="entry name" value="RNA_pol_sigma70_r2"/>
</dbReference>
<dbReference type="InterPro" id="IPR013324">
    <property type="entry name" value="RNA_pol_sigma_r3/r4-like"/>
</dbReference>
<feature type="domain" description="RNA polymerase sigma factor 70 region 4 type 2" evidence="6">
    <location>
        <begin position="112"/>
        <end position="163"/>
    </location>
</feature>
<dbReference type="Pfam" id="PF04542">
    <property type="entry name" value="Sigma70_r2"/>
    <property type="match status" value="1"/>
</dbReference>
<dbReference type="GO" id="GO:0016987">
    <property type="term" value="F:sigma factor activity"/>
    <property type="evidence" value="ECO:0007669"/>
    <property type="project" value="UniProtKB-KW"/>
</dbReference>
<dbReference type="InterPro" id="IPR039425">
    <property type="entry name" value="RNA_pol_sigma-70-like"/>
</dbReference>
<dbReference type="InterPro" id="IPR013249">
    <property type="entry name" value="RNA_pol_sigma70_r4_t2"/>
</dbReference>
<evidence type="ECO:0000259" key="5">
    <source>
        <dbReference type="Pfam" id="PF04542"/>
    </source>
</evidence>
<gene>
    <name evidence="7" type="primary">sigV_2</name>
    <name evidence="7" type="ORF">Fuma_04826</name>
</gene>
<dbReference type="OrthoDB" id="9782703at2"/>
<evidence type="ECO:0000259" key="6">
    <source>
        <dbReference type="Pfam" id="PF08281"/>
    </source>
</evidence>
<dbReference type="EMBL" id="CP017641">
    <property type="protein sequence ID" value="APZ95171.1"/>
    <property type="molecule type" value="Genomic_DNA"/>
</dbReference>
<evidence type="ECO:0000313" key="7">
    <source>
        <dbReference type="EMBL" id="APZ95171.1"/>
    </source>
</evidence>
<dbReference type="PANTHER" id="PTHR43133">
    <property type="entry name" value="RNA POLYMERASE ECF-TYPE SIGMA FACTO"/>
    <property type="match status" value="1"/>
</dbReference>
<evidence type="ECO:0000256" key="1">
    <source>
        <dbReference type="ARBA" id="ARBA00010641"/>
    </source>
</evidence>
<name>A0A1P8WMA4_9PLAN</name>
<dbReference type="InterPro" id="IPR014284">
    <property type="entry name" value="RNA_pol_sigma-70_dom"/>
</dbReference>
<dbReference type="SUPFAM" id="SSF88946">
    <property type="entry name" value="Sigma2 domain of RNA polymerase sigma factors"/>
    <property type="match status" value="1"/>
</dbReference>
<evidence type="ECO:0000313" key="8">
    <source>
        <dbReference type="Proteomes" id="UP000187735"/>
    </source>
</evidence>
<reference evidence="7 8" key="1">
    <citation type="journal article" date="2016" name="Front. Microbiol.">
        <title>Fuerstia marisgermanicae gen. nov., sp. nov., an Unusual Member of the Phylum Planctomycetes from the German Wadden Sea.</title>
        <authorList>
            <person name="Kohn T."/>
            <person name="Heuer A."/>
            <person name="Jogler M."/>
            <person name="Vollmers J."/>
            <person name="Boedeker C."/>
            <person name="Bunk B."/>
            <person name="Rast P."/>
            <person name="Borchert D."/>
            <person name="Glockner I."/>
            <person name="Freese H.M."/>
            <person name="Klenk H.P."/>
            <person name="Overmann J."/>
            <person name="Kaster A.K."/>
            <person name="Rohde M."/>
            <person name="Wiegand S."/>
            <person name="Jogler C."/>
        </authorList>
    </citation>
    <scope>NUCLEOTIDE SEQUENCE [LARGE SCALE GENOMIC DNA]</scope>
    <source>
        <strain evidence="7 8">NH11</strain>
    </source>
</reference>
<dbReference type="Gene3D" id="1.10.1740.10">
    <property type="match status" value="1"/>
</dbReference>
<dbReference type="Gene3D" id="1.10.10.10">
    <property type="entry name" value="Winged helix-like DNA-binding domain superfamily/Winged helix DNA-binding domain"/>
    <property type="match status" value="1"/>
</dbReference>
<dbReference type="InterPro" id="IPR013325">
    <property type="entry name" value="RNA_pol_sigma_r2"/>
</dbReference>
<evidence type="ECO:0000256" key="4">
    <source>
        <dbReference type="ARBA" id="ARBA00023163"/>
    </source>
</evidence>
<dbReference type="Pfam" id="PF08281">
    <property type="entry name" value="Sigma70_r4_2"/>
    <property type="match status" value="1"/>
</dbReference>
<dbReference type="PANTHER" id="PTHR43133:SF45">
    <property type="entry name" value="RNA POLYMERASE ECF-TYPE SIGMA FACTOR"/>
    <property type="match status" value="1"/>
</dbReference>
<evidence type="ECO:0000256" key="2">
    <source>
        <dbReference type="ARBA" id="ARBA00023015"/>
    </source>
</evidence>
<sequence length="171" mass="19355">MDEIDHKSLFLKWLDEHGSAVIKVARAYTLTSDDCQDLAQEILLQAWKSLPSFEQKATAATWFYRVALHTAMNWQRKDKPRRSGQKPLLEVHTLASDGTDSAEQAQHKDTVERLYEAIHQLPEGDAALVLLYLDELSYREMSEVLGISESNVGVKLNRAKKSLSALMNGRD</sequence>
<keyword evidence="2" id="KW-0805">Transcription regulation</keyword>
<organism evidence="7 8">
    <name type="scientific">Fuerstiella marisgermanici</name>
    <dbReference type="NCBI Taxonomy" id="1891926"/>
    <lineage>
        <taxon>Bacteria</taxon>
        <taxon>Pseudomonadati</taxon>
        <taxon>Planctomycetota</taxon>
        <taxon>Planctomycetia</taxon>
        <taxon>Planctomycetales</taxon>
        <taxon>Planctomycetaceae</taxon>
        <taxon>Fuerstiella</taxon>
    </lineage>
</organism>
<keyword evidence="8" id="KW-1185">Reference proteome</keyword>
<dbReference type="KEGG" id="fmr:Fuma_04826"/>
<dbReference type="GO" id="GO:0006352">
    <property type="term" value="P:DNA-templated transcription initiation"/>
    <property type="evidence" value="ECO:0007669"/>
    <property type="project" value="InterPro"/>
</dbReference>
<dbReference type="SUPFAM" id="SSF88659">
    <property type="entry name" value="Sigma3 and sigma4 domains of RNA polymerase sigma factors"/>
    <property type="match status" value="1"/>
</dbReference>
<dbReference type="AlphaFoldDB" id="A0A1P8WMA4"/>
<dbReference type="CDD" id="cd06171">
    <property type="entry name" value="Sigma70_r4"/>
    <property type="match status" value="1"/>
</dbReference>
<dbReference type="STRING" id="1891926.Fuma_04826"/>
<dbReference type="RefSeq" id="WP_077026375.1">
    <property type="nucleotide sequence ID" value="NZ_CP017641.1"/>
</dbReference>
<dbReference type="NCBIfam" id="TIGR02937">
    <property type="entry name" value="sigma70-ECF"/>
    <property type="match status" value="1"/>
</dbReference>
<protein>
    <submittedName>
        <fullName evidence="7">RNA polymerase sigma factor SigV</fullName>
    </submittedName>
</protein>